<dbReference type="EMBL" id="NKCL01000055">
    <property type="protein sequence ID" value="RSL85327.1"/>
    <property type="molecule type" value="Genomic_DNA"/>
</dbReference>
<evidence type="ECO:0000313" key="2">
    <source>
        <dbReference type="EMBL" id="RSL85327.1"/>
    </source>
</evidence>
<dbReference type="AlphaFoldDB" id="A0A428S675"/>
<feature type="region of interest" description="Disordered" evidence="1">
    <location>
        <begin position="1"/>
        <end position="32"/>
    </location>
</feature>
<protein>
    <submittedName>
        <fullName evidence="2">Uncharacterized protein</fullName>
    </submittedName>
</protein>
<evidence type="ECO:0000256" key="1">
    <source>
        <dbReference type="SAM" id="MobiDB-lite"/>
    </source>
</evidence>
<proteinExistence type="predicted"/>
<comment type="caution">
    <text evidence="2">The sequence shown here is derived from an EMBL/GenBank/DDBJ whole genome shotgun (WGS) entry which is preliminary data.</text>
</comment>
<sequence length="380" mass="42237">MSSEPSSTPEPDHDDATPKAAKPSSKGPSATDILETIRREEKRMIGCILPQAQKNPELYQNIITKIKSSKISQPKRWREHGLVKYLTGWLAVAEEGERPDLERLIGVLAIFDCYASNAPSQLRTGLAKRGLRAWAIRKLKGGRASTERISSQTPRAPQKETNVKQETILPSIEIDQIAPRASSTTAQGLKRRAEDPPAENLPKRTVSQADHDALVAQVARLNEALDAHQRRTSYRNFGIQTSPPSTETSTNLPSSVTEQLVRHNRTLAEHSRILYDQDRAIVDLPSVIREIVRQETHNAVHQEVQRAFVTMSNDTGIFPRSQGHVQSYTFLPNQSVSSYTLDSFNELQMVVPPAPQGRAAGGRLNSRLLQPRGFDYGPGH</sequence>
<organism evidence="2 3">
    <name type="scientific">Fusarium floridanum</name>
    <dbReference type="NCBI Taxonomy" id="1325733"/>
    <lineage>
        <taxon>Eukaryota</taxon>
        <taxon>Fungi</taxon>
        <taxon>Dikarya</taxon>
        <taxon>Ascomycota</taxon>
        <taxon>Pezizomycotina</taxon>
        <taxon>Sordariomycetes</taxon>
        <taxon>Hypocreomycetidae</taxon>
        <taxon>Hypocreales</taxon>
        <taxon>Nectriaceae</taxon>
        <taxon>Fusarium</taxon>
        <taxon>Fusarium solani species complex</taxon>
    </lineage>
</organism>
<evidence type="ECO:0000313" key="3">
    <source>
        <dbReference type="Proteomes" id="UP000287972"/>
    </source>
</evidence>
<feature type="region of interest" description="Disordered" evidence="1">
    <location>
        <begin position="358"/>
        <end position="380"/>
    </location>
</feature>
<keyword evidence="3" id="KW-1185">Reference proteome</keyword>
<accession>A0A428S675</accession>
<gene>
    <name evidence="2" type="ORF">CEP51_003419</name>
</gene>
<dbReference type="Proteomes" id="UP000287972">
    <property type="component" value="Unassembled WGS sequence"/>
</dbReference>
<feature type="region of interest" description="Disordered" evidence="1">
    <location>
        <begin position="144"/>
        <end position="163"/>
    </location>
</feature>
<feature type="region of interest" description="Disordered" evidence="1">
    <location>
        <begin position="176"/>
        <end position="204"/>
    </location>
</feature>
<reference evidence="2 3" key="1">
    <citation type="submission" date="2017-06" db="EMBL/GenBank/DDBJ databases">
        <title>Comparative genomic analysis of Ambrosia Fusariam Clade fungi.</title>
        <authorList>
            <person name="Stajich J.E."/>
            <person name="Carrillo J."/>
            <person name="Kijimoto T."/>
            <person name="Eskalen A."/>
            <person name="O'Donnell K."/>
            <person name="Kasson M."/>
        </authorList>
    </citation>
    <scope>NUCLEOTIDE SEQUENCE [LARGE SCALE GENOMIC DNA]</scope>
    <source>
        <strain evidence="2 3">NRRL62606</strain>
    </source>
</reference>
<name>A0A428S675_9HYPO</name>